<proteinExistence type="predicted"/>
<evidence type="ECO:0000313" key="1">
    <source>
        <dbReference type="EMBL" id="KAE9621329.1"/>
    </source>
</evidence>
<keyword evidence="2" id="KW-1185">Reference proteome</keyword>
<dbReference type="Proteomes" id="UP000447434">
    <property type="component" value="Chromosome 1"/>
</dbReference>
<accession>A0A6A4R5J4</accession>
<comment type="caution">
    <text evidence="1">The sequence shown here is derived from an EMBL/GenBank/DDBJ whole genome shotgun (WGS) entry which is preliminary data.</text>
</comment>
<sequence length="60" mass="7142">MYKLFFPFTTLMIISYSSSKRMRKKETLKKEDIKISCGSLKMYHLATVRYVMILLLLSPF</sequence>
<evidence type="ECO:0000313" key="2">
    <source>
        <dbReference type="Proteomes" id="UP000447434"/>
    </source>
</evidence>
<dbReference type="AlphaFoldDB" id="A0A6A4R5J4"/>
<reference evidence="2" key="1">
    <citation type="journal article" date="2020" name="Nat. Commun.">
        <title>Genome sequence of the cluster root forming white lupin.</title>
        <authorList>
            <person name="Hufnagel B."/>
            <person name="Marques A."/>
            <person name="Soriano A."/>
            <person name="Marques L."/>
            <person name="Divol F."/>
            <person name="Doumas P."/>
            <person name="Sallet E."/>
            <person name="Mancinotti D."/>
            <person name="Carrere S."/>
            <person name="Marande W."/>
            <person name="Arribat S."/>
            <person name="Keller J."/>
            <person name="Huneau C."/>
            <person name="Blein T."/>
            <person name="Aime D."/>
            <person name="Laguerre M."/>
            <person name="Taylor J."/>
            <person name="Schubert V."/>
            <person name="Nelson M."/>
            <person name="Geu-Flores F."/>
            <person name="Crespi M."/>
            <person name="Gallardo-Guerrero K."/>
            <person name="Delaux P.-M."/>
            <person name="Salse J."/>
            <person name="Berges H."/>
            <person name="Guyot R."/>
            <person name="Gouzy J."/>
            <person name="Peret B."/>
        </authorList>
    </citation>
    <scope>NUCLEOTIDE SEQUENCE [LARGE SCALE GENOMIC DNA]</scope>
    <source>
        <strain evidence="2">cv. Amiga</strain>
    </source>
</reference>
<name>A0A6A4R5J4_LUPAL</name>
<dbReference type="EMBL" id="WOCE01000001">
    <property type="protein sequence ID" value="KAE9621329.1"/>
    <property type="molecule type" value="Genomic_DNA"/>
</dbReference>
<organism evidence="1 2">
    <name type="scientific">Lupinus albus</name>
    <name type="common">White lupine</name>
    <name type="synonym">Lupinus termis</name>
    <dbReference type="NCBI Taxonomy" id="3870"/>
    <lineage>
        <taxon>Eukaryota</taxon>
        <taxon>Viridiplantae</taxon>
        <taxon>Streptophyta</taxon>
        <taxon>Embryophyta</taxon>
        <taxon>Tracheophyta</taxon>
        <taxon>Spermatophyta</taxon>
        <taxon>Magnoliopsida</taxon>
        <taxon>eudicotyledons</taxon>
        <taxon>Gunneridae</taxon>
        <taxon>Pentapetalae</taxon>
        <taxon>rosids</taxon>
        <taxon>fabids</taxon>
        <taxon>Fabales</taxon>
        <taxon>Fabaceae</taxon>
        <taxon>Papilionoideae</taxon>
        <taxon>50 kb inversion clade</taxon>
        <taxon>genistoids sensu lato</taxon>
        <taxon>core genistoids</taxon>
        <taxon>Genisteae</taxon>
        <taxon>Lupinus</taxon>
    </lineage>
</organism>
<protein>
    <submittedName>
        <fullName evidence="1">Uncharacterized protein</fullName>
    </submittedName>
</protein>
<gene>
    <name evidence="1" type="ORF">Lalb_Chr01g0012551</name>
</gene>